<proteinExistence type="predicted"/>
<accession>A0A9K3H1C0</accession>
<keyword evidence="2" id="KW-1185">Reference proteome</keyword>
<comment type="caution">
    <text evidence="1">The sequence shown here is derived from an EMBL/GenBank/DDBJ whole genome shotgun (WGS) entry which is preliminary data.</text>
</comment>
<protein>
    <submittedName>
        <fullName evidence="1">Uncharacterized protein</fullName>
    </submittedName>
</protein>
<evidence type="ECO:0000313" key="2">
    <source>
        <dbReference type="Proteomes" id="UP000215914"/>
    </source>
</evidence>
<organism evidence="1 2">
    <name type="scientific">Helianthus annuus</name>
    <name type="common">Common sunflower</name>
    <dbReference type="NCBI Taxonomy" id="4232"/>
    <lineage>
        <taxon>Eukaryota</taxon>
        <taxon>Viridiplantae</taxon>
        <taxon>Streptophyta</taxon>
        <taxon>Embryophyta</taxon>
        <taxon>Tracheophyta</taxon>
        <taxon>Spermatophyta</taxon>
        <taxon>Magnoliopsida</taxon>
        <taxon>eudicotyledons</taxon>
        <taxon>Gunneridae</taxon>
        <taxon>Pentapetalae</taxon>
        <taxon>asterids</taxon>
        <taxon>campanulids</taxon>
        <taxon>Asterales</taxon>
        <taxon>Asteraceae</taxon>
        <taxon>Asteroideae</taxon>
        <taxon>Heliantheae alliance</taxon>
        <taxon>Heliantheae</taxon>
        <taxon>Helianthus</taxon>
    </lineage>
</organism>
<reference evidence="1" key="1">
    <citation type="journal article" date="2017" name="Nature">
        <title>The sunflower genome provides insights into oil metabolism, flowering and Asterid evolution.</title>
        <authorList>
            <person name="Badouin H."/>
            <person name="Gouzy J."/>
            <person name="Grassa C.J."/>
            <person name="Murat F."/>
            <person name="Staton S.E."/>
            <person name="Cottret L."/>
            <person name="Lelandais-Briere C."/>
            <person name="Owens G.L."/>
            <person name="Carrere S."/>
            <person name="Mayjonade B."/>
            <person name="Legrand L."/>
            <person name="Gill N."/>
            <person name="Kane N.C."/>
            <person name="Bowers J.E."/>
            <person name="Hubner S."/>
            <person name="Bellec A."/>
            <person name="Berard A."/>
            <person name="Berges H."/>
            <person name="Blanchet N."/>
            <person name="Boniface M.C."/>
            <person name="Brunel D."/>
            <person name="Catrice O."/>
            <person name="Chaidir N."/>
            <person name="Claudel C."/>
            <person name="Donnadieu C."/>
            <person name="Faraut T."/>
            <person name="Fievet G."/>
            <person name="Helmstetter N."/>
            <person name="King M."/>
            <person name="Knapp S.J."/>
            <person name="Lai Z."/>
            <person name="Le Paslier M.C."/>
            <person name="Lippi Y."/>
            <person name="Lorenzon L."/>
            <person name="Mandel J.R."/>
            <person name="Marage G."/>
            <person name="Marchand G."/>
            <person name="Marquand E."/>
            <person name="Bret-Mestries E."/>
            <person name="Morien E."/>
            <person name="Nambeesan S."/>
            <person name="Nguyen T."/>
            <person name="Pegot-Espagnet P."/>
            <person name="Pouilly N."/>
            <person name="Raftis F."/>
            <person name="Sallet E."/>
            <person name="Schiex T."/>
            <person name="Thomas J."/>
            <person name="Vandecasteele C."/>
            <person name="Vares D."/>
            <person name="Vear F."/>
            <person name="Vautrin S."/>
            <person name="Crespi M."/>
            <person name="Mangin B."/>
            <person name="Burke J.M."/>
            <person name="Salse J."/>
            <person name="Munos S."/>
            <person name="Vincourt P."/>
            <person name="Rieseberg L.H."/>
            <person name="Langlade N.B."/>
        </authorList>
    </citation>
    <scope>NUCLEOTIDE SEQUENCE</scope>
    <source>
        <tissue evidence="1">Leaves</tissue>
    </source>
</reference>
<name>A0A9K3H1C0_HELAN</name>
<dbReference type="Proteomes" id="UP000215914">
    <property type="component" value="Unassembled WGS sequence"/>
</dbReference>
<evidence type="ECO:0000313" key="1">
    <source>
        <dbReference type="EMBL" id="KAF5763495.1"/>
    </source>
</evidence>
<dbReference type="AlphaFoldDB" id="A0A9K3H1C0"/>
<gene>
    <name evidence="1" type="ORF">HanXRQr2_Chr15g0680841</name>
</gene>
<reference evidence="1" key="2">
    <citation type="submission" date="2020-06" db="EMBL/GenBank/DDBJ databases">
        <title>Helianthus annuus Genome sequencing and assembly Release 2.</title>
        <authorList>
            <person name="Gouzy J."/>
            <person name="Langlade N."/>
            <person name="Munos S."/>
        </authorList>
    </citation>
    <scope>NUCLEOTIDE SEQUENCE</scope>
    <source>
        <tissue evidence="1">Leaves</tissue>
    </source>
</reference>
<sequence length="80" mass="9044">MVQAIQNFQDGILSKFLRSLMQLILFEDYSMGLVGGAADALFPLILCDHGLYQKTGQRGRMIFERVDLGFCCIASRKRVK</sequence>
<dbReference type="Gramene" id="mRNA:HanXRQr2_Chr15g0680841">
    <property type="protein sequence ID" value="mRNA:HanXRQr2_Chr15g0680841"/>
    <property type="gene ID" value="HanXRQr2_Chr15g0680841"/>
</dbReference>
<dbReference type="EMBL" id="MNCJ02000330">
    <property type="protein sequence ID" value="KAF5763495.1"/>
    <property type="molecule type" value="Genomic_DNA"/>
</dbReference>